<dbReference type="SUPFAM" id="SSF50985">
    <property type="entry name" value="RCC1/BLIP-II"/>
    <property type="match status" value="1"/>
</dbReference>
<gene>
    <name evidence="4" type="ORF">PGLA2088_LOCUS5862</name>
</gene>
<feature type="compositionally biased region" description="Polar residues" evidence="3">
    <location>
        <begin position="625"/>
        <end position="635"/>
    </location>
</feature>
<dbReference type="InterPro" id="IPR009091">
    <property type="entry name" value="RCC1/BLIP-II"/>
</dbReference>
<dbReference type="PANTHER" id="PTHR22870:SF408">
    <property type="entry name" value="OS09G0560450 PROTEIN"/>
    <property type="match status" value="1"/>
</dbReference>
<feature type="compositionally biased region" description="Basic and acidic residues" evidence="3">
    <location>
        <begin position="1225"/>
        <end position="1235"/>
    </location>
</feature>
<organism evidence="4 5">
    <name type="scientific">Polarella glacialis</name>
    <name type="common">Dinoflagellate</name>
    <dbReference type="NCBI Taxonomy" id="89957"/>
    <lineage>
        <taxon>Eukaryota</taxon>
        <taxon>Sar</taxon>
        <taxon>Alveolata</taxon>
        <taxon>Dinophyceae</taxon>
        <taxon>Suessiales</taxon>
        <taxon>Suessiaceae</taxon>
        <taxon>Polarella</taxon>
    </lineage>
</organism>
<feature type="repeat" description="RCC1" evidence="2">
    <location>
        <begin position="8"/>
        <end position="68"/>
    </location>
</feature>
<dbReference type="Gene3D" id="2.130.10.30">
    <property type="entry name" value="Regulator of chromosome condensation 1/beta-lactamase-inhibitor protein II"/>
    <property type="match status" value="2"/>
</dbReference>
<feature type="region of interest" description="Disordered" evidence="3">
    <location>
        <begin position="723"/>
        <end position="768"/>
    </location>
</feature>
<comment type="caution">
    <text evidence="4">The sequence shown here is derived from an EMBL/GenBank/DDBJ whole genome shotgun (WGS) entry which is preliminary data.</text>
</comment>
<feature type="compositionally biased region" description="Low complexity" evidence="3">
    <location>
        <begin position="1305"/>
        <end position="1322"/>
    </location>
</feature>
<name>A0A813IAG9_POLGL</name>
<evidence type="ECO:0000313" key="4">
    <source>
        <dbReference type="EMBL" id="CAE8647645.1"/>
    </source>
</evidence>
<dbReference type="InterPro" id="IPR000408">
    <property type="entry name" value="Reg_chr_condens"/>
</dbReference>
<protein>
    <submittedName>
        <fullName evidence="4">Uncharacterized protein</fullName>
    </submittedName>
</protein>
<dbReference type="Pfam" id="PF13540">
    <property type="entry name" value="RCC1_2"/>
    <property type="match status" value="1"/>
</dbReference>
<dbReference type="PROSITE" id="PS50012">
    <property type="entry name" value="RCC1_3"/>
    <property type="match status" value="3"/>
</dbReference>
<feature type="compositionally biased region" description="Low complexity" evidence="3">
    <location>
        <begin position="1121"/>
        <end position="1140"/>
    </location>
</feature>
<feature type="region of interest" description="Disordered" evidence="3">
    <location>
        <begin position="103"/>
        <end position="134"/>
    </location>
</feature>
<feature type="region of interest" description="Disordered" evidence="3">
    <location>
        <begin position="794"/>
        <end position="814"/>
    </location>
</feature>
<feature type="compositionally biased region" description="Basic and acidic residues" evidence="3">
    <location>
        <begin position="1104"/>
        <end position="1119"/>
    </location>
</feature>
<feature type="region of interest" description="Disordered" evidence="3">
    <location>
        <begin position="534"/>
        <end position="555"/>
    </location>
</feature>
<feature type="compositionally biased region" description="Polar residues" evidence="3">
    <location>
        <begin position="1072"/>
        <end position="1085"/>
    </location>
</feature>
<evidence type="ECO:0000256" key="1">
    <source>
        <dbReference type="ARBA" id="ARBA00022737"/>
    </source>
</evidence>
<sequence length="1382" mass="142900">MGENASETRLFTFGCGALGELGWDRGEDSRCQAEAIPVNFPSCAPREFEAEVSAVALGTDHSLALVAGRVFRWGLFCHALSGGEHGQAPSGRGGGVVPYPAPMVEWSGSASHGPGGAEGGDGGELPPRPEHPDGSVCALAAGGSNSFMLTTAGEVFIFGQLRPSGGGPGRVQHVWGSPCGGPASRVVQIAAGWRHCLLLTDAGCVFALGDDEHGQCAGAGNGEVALPLPAAQQGAVGVAAGACHSIAWGRLGAAFAWGHGGAGRLGLGGSGHRRMPSQVEALSERGPVVLARCGANFSVFVTSSSSSSSSSSGIRGAEGQVTVWACGGNQYGQLGLGAASLALSAQICLPEVVTFSSSSLAGSLGAMREVAGLECGSNHVLCLTRHAGLERLVAWAWGSAAFGQCGRAAGETQGAKPPQRRWAPEPLADFLAPSPYWPSAVTAGRSHSGVLAARRGSSLSPAAPQRAQAPQPKAMCSSSSAPSLLRHGHRQDLWGYSKLRRDYAGKPAVPSEAEEDCVIDDFCSSLLSSASGSAELRSPFSRSPEMQAQTTANRSPTELLVELGEAALSSEILQKPASWSCSSRNATGVGELGAGLPLDGGGMRPGGRGARLRAGLASSWPWAPWQTSSTPSLPSQAPRRIAERETAGSKGRSWGQGSQQFLSSRGAGFLAGRKLPGQNGLWPETPASWDAPEAPAIPPSRCLSGRSASATGLRWAGGCADRALHSDDPPPRPLRRAPCPWPADDESSRHRWGVACEPPRPEQDRRLGPSRPVFASDEDIGQFGLVSVPQPTWPAAPPAPPVAPPAPPVASASDDRWTGVHDVLNDLGSMIASMAGSRATLPTGALHAGGGLQHTLFTVPSATASYEDSLTLASENCDLRFGQSPGVTSDARSFNFDSDGGGSGRRAAQKSGNHEDSEDTASSHRRSAVAVVRQDPAALGPRRSPVNDGLFLLGPPAPPSLSGGGDASSSASLPSRTADVSTQTVVGGGDLLGAAGGAVPAAEELSPPKGGGRPSPEDDCLGGPKGDDVSRRVTLGVSNDCELTARADGSNLSSSNISSGSSKTDKHRNNSHDTNLMTTASNPHSNSKEEKITRGPSAAKHHQKQQDHSQPHHAKEESQRQQQQQPPQQQQQQEQEQQQPQHKKPKEHPEQPKEPKDHQEPPGKREEQHQHQQQQQQEQNEQQLLNEKDDGALQNAQSPSASRGTRVPSMVSDYEAKISVVKEQPVQEKKARDPLESLMFQIGEPSPSASPSPSPILRQDQEDPDVDGALQPFSIDNSDSESESSNADVPAGHASPAVATGARRTLSFDSDSDGSSTGSDSLVAGPAASRSPVADAGAAGPVRAPTQSTSGAGRGSSSGSSSGADSIEAIEVQSAHLEDFSD</sequence>
<dbReference type="PANTHER" id="PTHR22870">
    <property type="entry name" value="REGULATOR OF CHROMOSOME CONDENSATION"/>
    <property type="match status" value="1"/>
</dbReference>
<feature type="compositionally biased region" description="Gly residues" evidence="3">
    <location>
        <begin position="986"/>
        <end position="996"/>
    </location>
</feature>
<feature type="compositionally biased region" description="Gly residues" evidence="3">
    <location>
        <begin position="113"/>
        <end position="123"/>
    </location>
</feature>
<dbReference type="Pfam" id="PF00415">
    <property type="entry name" value="RCC1"/>
    <property type="match status" value="2"/>
</dbReference>
<feature type="compositionally biased region" description="Polar residues" evidence="3">
    <location>
        <begin position="1194"/>
        <end position="1203"/>
    </location>
</feature>
<evidence type="ECO:0000313" key="5">
    <source>
        <dbReference type="Proteomes" id="UP000626109"/>
    </source>
</evidence>
<feature type="compositionally biased region" description="Polar residues" evidence="3">
    <location>
        <begin position="540"/>
        <end position="555"/>
    </location>
</feature>
<feature type="compositionally biased region" description="Pro residues" evidence="3">
    <location>
        <begin position="794"/>
        <end position="808"/>
    </location>
</feature>
<keyword evidence="1" id="KW-0677">Repeat</keyword>
<feature type="compositionally biased region" description="Low complexity" evidence="3">
    <location>
        <begin position="1049"/>
        <end position="1062"/>
    </location>
</feature>
<evidence type="ECO:0000256" key="2">
    <source>
        <dbReference type="PROSITE-ProRule" id="PRU00235"/>
    </source>
</evidence>
<feature type="compositionally biased region" description="Low complexity" evidence="3">
    <location>
        <begin position="1171"/>
        <end position="1185"/>
    </location>
</feature>
<dbReference type="PRINTS" id="PR00633">
    <property type="entry name" value="RCCNDNSATION"/>
</dbReference>
<dbReference type="InterPro" id="IPR051210">
    <property type="entry name" value="Ub_ligase/GEF_domain"/>
</dbReference>
<accession>A0A813IAG9</accession>
<feature type="region of interest" description="Disordered" evidence="3">
    <location>
        <begin position="623"/>
        <end position="706"/>
    </location>
</feature>
<feature type="compositionally biased region" description="Polar residues" evidence="3">
    <location>
        <begin position="885"/>
        <end position="896"/>
    </location>
</feature>
<proteinExistence type="predicted"/>
<feature type="compositionally biased region" description="Low complexity" evidence="3">
    <location>
        <begin position="1348"/>
        <end position="1366"/>
    </location>
</feature>
<dbReference type="EMBL" id="CAJNNW010005700">
    <property type="protein sequence ID" value="CAE8647645.1"/>
    <property type="molecule type" value="Genomic_DNA"/>
</dbReference>
<evidence type="ECO:0000256" key="3">
    <source>
        <dbReference type="SAM" id="MobiDB-lite"/>
    </source>
</evidence>
<feature type="repeat" description="RCC1" evidence="2">
    <location>
        <begin position="252"/>
        <end position="304"/>
    </location>
</feature>
<feature type="region of interest" description="Disordered" evidence="3">
    <location>
        <begin position="884"/>
        <end position="1382"/>
    </location>
</feature>
<feature type="compositionally biased region" description="Basic and acidic residues" evidence="3">
    <location>
        <begin position="1147"/>
        <end position="1170"/>
    </location>
</feature>
<dbReference type="Proteomes" id="UP000626109">
    <property type="component" value="Unassembled WGS sequence"/>
</dbReference>
<reference evidence="4" key="1">
    <citation type="submission" date="2021-02" db="EMBL/GenBank/DDBJ databases">
        <authorList>
            <person name="Dougan E. K."/>
            <person name="Rhodes N."/>
            <person name="Thang M."/>
            <person name="Chan C."/>
        </authorList>
    </citation>
    <scope>NUCLEOTIDE SEQUENCE</scope>
</reference>
<feature type="repeat" description="RCC1" evidence="2">
    <location>
        <begin position="319"/>
        <end position="386"/>
    </location>
</feature>
<feature type="compositionally biased region" description="Low complexity" evidence="3">
    <location>
        <begin position="461"/>
        <end position="472"/>
    </location>
</feature>
<feature type="region of interest" description="Disordered" evidence="3">
    <location>
        <begin position="453"/>
        <end position="484"/>
    </location>
</feature>